<dbReference type="EMBL" id="CAKKTJ010000131">
    <property type="protein sequence ID" value="CAH0475911.1"/>
    <property type="molecule type" value="Genomic_DNA"/>
</dbReference>
<gene>
    <name evidence="1" type="ORF">PBS003_LOCUS2720</name>
</gene>
<evidence type="ECO:0000313" key="2">
    <source>
        <dbReference type="Proteomes" id="UP001160483"/>
    </source>
</evidence>
<evidence type="ECO:0000313" key="1">
    <source>
        <dbReference type="EMBL" id="CAH0475911.1"/>
    </source>
</evidence>
<proteinExistence type="predicted"/>
<reference evidence="1" key="1">
    <citation type="submission" date="2021-11" db="EMBL/GenBank/DDBJ databases">
        <authorList>
            <person name="Islam A."/>
            <person name="Islam S."/>
            <person name="Flora M.S."/>
            <person name="Rahman M."/>
            <person name="Ziaur R.M."/>
            <person name="Epstein J.H."/>
            <person name="Hassan M."/>
            <person name="Klassen M."/>
            <person name="Woodard K."/>
            <person name="Webb A."/>
            <person name="Webby R.J."/>
            <person name="El Zowalaty M.E."/>
        </authorList>
    </citation>
    <scope>NUCLEOTIDE SEQUENCE</scope>
    <source>
        <strain evidence="1">Pbs3</strain>
    </source>
</reference>
<organism evidence="1 2">
    <name type="scientific">Peronospora belbahrii</name>
    <dbReference type="NCBI Taxonomy" id="622444"/>
    <lineage>
        <taxon>Eukaryota</taxon>
        <taxon>Sar</taxon>
        <taxon>Stramenopiles</taxon>
        <taxon>Oomycota</taxon>
        <taxon>Peronosporomycetes</taxon>
        <taxon>Peronosporales</taxon>
        <taxon>Peronosporaceae</taxon>
        <taxon>Peronospora</taxon>
    </lineage>
</organism>
<dbReference type="AlphaFoldDB" id="A0AAU9KNK4"/>
<dbReference type="Proteomes" id="UP001160483">
    <property type="component" value="Unassembled WGS sequence"/>
</dbReference>
<protein>
    <submittedName>
        <fullName evidence="1">Uncharacterized protein</fullName>
    </submittedName>
</protein>
<comment type="caution">
    <text evidence="1">The sequence shown here is derived from an EMBL/GenBank/DDBJ whole genome shotgun (WGS) entry which is preliminary data.</text>
</comment>
<sequence>MVELIRLLVETGLTFDTRATIVIIFHLLPNRQAQAKKTPARSATMKFSYVQMLPVLPLCGCCSDPSMAIADSMSHRALRSTDVSTVSYAPDDDSVSMRTVLQCLWFLAWAKPQDLFSLYGLNGKTLYELFDIDEFFTWVSSMETVYKENANKEIFAVFEELFDENAIAKALDLRKHENLDDKAAHLVETFQSAQFEKWAERRLTPEDILTLLHDETEASSETTRIKQSYRNWIERPILTSRQRKKDP</sequence>
<accession>A0AAU9KNK4</accession>
<name>A0AAU9KNK4_9STRA</name>